<keyword evidence="2" id="KW-1185">Reference proteome</keyword>
<evidence type="ECO:0000313" key="1">
    <source>
        <dbReference type="EMBL" id="WMV26521.1"/>
    </source>
</evidence>
<name>A0AAF0QNG5_SOLVR</name>
<gene>
    <name evidence="1" type="ORF">MTR67_019906</name>
</gene>
<dbReference type="EMBL" id="CP133615">
    <property type="protein sequence ID" value="WMV26521.1"/>
    <property type="molecule type" value="Genomic_DNA"/>
</dbReference>
<reference evidence="1" key="1">
    <citation type="submission" date="2023-08" db="EMBL/GenBank/DDBJ databases">
        <title>A de novo genome assembly of Solanum verrucosum Schlechtendal, a Mexican diploid species geographically isolated from the other diploid A-genome species in potato relatives.</title>
        <authorList>
            <person name="Hosaka K."/>
        </authorList>
    </citation>
    <scope>NUCLEOTIDE SEQUENCE</scope>
    <source>
        <tissue evidence="1">Young leaves</tissue>
    </source>
</reference>
<organism evidence="1 2">
    <name type="scientific">Solanum verrucosum</name>
    <dbReference type="NCBI Taxonomy" id="315347"/>
    <lineage>
        <taxon>Eukaryota</taxon>
        <taxon>Viridiplantae</taxon>
        <taxon>Streptophyta</taxon>
        <taxon>Embryophyta</taxon>
        <taxon>Tracheophyta</taxon>
        <taxon>Spermatophyta</taxon>
        <taxon>Magnoliopsida</taxon>
        <taxon>eudicotyledons</taxon>
        <taxon>Gunneridae</taxon>
        <taxon>Pentapetalae</taxon>
        <taxon>asterids</taxon>
        <taxon>lamiids</taxon>
        <taxon>Solanales</taxon>
        <taxon>Solanaceae</taxon>
        <taxon>Solanoideae</taxon>
        <taxon>Solaneae</taxon>
        <taxon>Solanum</taxon>
    </lineage>
</organism>
<evidence type="ECO:0000313" key="2">
    <source>
        <dbReference type="Proteomes" id="UP001234989"/>
    </source>
</evidence>
<proteinExistence type="predicted"/>
<sequence>MDGYHSSIQMAPYEAFYGKRCRSPIGWFEVGKSGLVGPDLVHQAMDKVKVIQVSRLEPTPWAGLALQNYCWPLMSPQIGLI</sequence>
<accession>A0AAF0QNG5</accession>
<protein>
    <submittedName>
        <fullName evidence="1">Uncharacterized protein</fullName>
    </submittedName>
</protein>
<dbReference type="AlphaFoldDB" id="A0AAF0QNG5"/>
<dbReference type="Proteomes" id="UP001234989">
    <property type="component" value="Chromosome 4"/>
</dbReference>